<dbReference type="NCBIfam" id="NF010453">
    <property type="entry name" value="PRK13880.1"/>
    <property type="match status" value="1"/>
</dbReference>
<gene>
    <name evidence="8" type="ORF">GHO37_11005</name>
</gene>
<dbReference type="SUPFAM" id="SSF52540">
    <property type="entry name" value="P-loop containing nucleoside triphosphate hydrolases"/>
    <property type="match status" value="1"/>
</dbReference>
<dbReference type="EMBL" id="WIWF01000033">
    <property type="protein sequence ID" value="MQT74832.1"/>
    <property type="molecule type" value="Genomic_DNA"/>
</dbReference>
<comment type="caution">
    <text evidence="8">The sequence shown here is derived from an EMBL/GenBank/DDBJ whole genome shotgun (WGS) entry which is preliminary data.</text>
</comment>
<accession>A0A7X1WUC6</accession>
<evidence type="ECO:0000256" key="7">
    <source>
        <dbReference type="SAM" id="MobiDB-lite"/>
    </source>
</evidence>
<dbReference type="PANTHER" id="PTHR37937">
    <property type="entry name" value="CONJUGATIVE TRANSFER: DNA TRANSPORT"/>
    <property type="match status" value="1"/>
</dbReference>
<dbReference type="InterPro" id="IPR051539">
    <property type="entry name" value="T4SS-coupling_protein"/>
</dbReference>
<dbReference type="Gene3D" id="3.40.50.300">
    <property type="entry name" value="P-loop containing nucleotide triphosphate hydrolases"/>
    <property type="match status" value="1"/>
</dbReference>
<evidence type="ECO:0000256" key="1">
    <source>
        <dbReference type="ARBA" id="ARBA00004651"/>
    </source>
</evidence>
<evidence type="ECO:0000256" key="6">
    <source>
        <dbReference type="ARBA" id="ARBA00023136"/>
    </source>
</evidence>
<dbReference type="InterPro" id="IPR003688">
    <property type="entry name" value="TraG/VirD4"/>
</dbReference>
<proteinExistence type="inferred from homology"/>
<dbReference type="CDD" id="cd01127">
    <property type="entry name" value="TrwB_TraG_TraD_VirD4"/>
    <property type="match status" value="2"/>
</dbReference>
<dbReference type="AlphaFoldDB" id="A0A7X1WUC6"/>
<evidence type="ECO:0000313" key="8">
    <source>
        <dbReference type="EMBL" id="MQT74832.1"/>
    </source>
</evidence>
<reference evidence="8 9" key="1">
    <citation type="submission" date="2019-10" db="EMBL/GenBank/DDBJ databases">
        <title>Evaluation of single-gene subtyping targets for Pseudomonas.</title>
        <authorList>
            <person name="Reichler S.J."/>
            <person name="Orsi R.H."/>
            <person name="Wiedmann M."/>
            <person name="Martin N.H."/>
            <person name="Murphy S.I."/>
        </authorList>
    </citation>
    <scope>NUCLEOTIDE SEQUENCE [LARGE SCALE GENOMIC DNA]</scope>
    <source>
        <strain evidence="8 9">FSL R10-2932</strain>
    </source>
</reference>
<keyword evidence="4" id="KW-0812">Transmembrane</keyword>
<sequence length="647" mass="71681">MSKANNAVGPQTRGKKPGKSKVVPALGLASFVAGSAAATQFFAWKFEYQAILGANYNHLYAPWAIFDWWHKWNGIYPDALTAAGSVGTLVAAGGLIVTAAAKVIASNSSKANEHLHGSARWADKKDIEDASLLGNDGRDGGVYVGAWRDKSGKLQYLRHNGPEHVLCYAPTRSGKGVGLVVPTLLSWPHSCVVTDLKGELWAMTAGWRKEHAGNKVIRFEPASLTGCAYWNPLDEIRLETEYEVGDVQNLATLIVDPDGKGLESHWQKTSQALLVGMILHVLYKAKHEGTPATLPYVDTMLADPNRDVGELWMEMTQYSHVNGENHPVIGSAGRDMMDRPEEEAGSVLSTAKSYLALYRDPVVARNVSKSQWRIKDLMNHDSPVSLYIVTQPNDKARLRPLVRVLVNMIVRLLADKMEFERVKAEMPAWPRFLDRLGFKQQALSYVRSKKNYKHRLLGMIDEFPSLGKLEILQESLAFVAGYGIKFYLICQDINQLKSRETGYGPDETITSNCHVQNAYPPNRIETAQHLSKLTGVTTVVKEQITTSGKRAGVFMGQVSRTMQEVQRPLLTDDECLRMPGPKKDSEGQITQAGDMVVYVAGFPAIYGEQPLYFQDPTFTARAAVEEPKDTDRLRLQNEPTAKEAIAI</sequence>
<dbReference type="Pfam" id="PF02534">
    <property type="entry name" value="T4SS-DNA_transf"/>
    <property type="match status" value="2"/>
</dbReference>
<keyword evidence="6" id="KW-0472">Membrane</keyword>
<evidence type="ECO:0000256" key="5">
    <source>
        <dbReference type="ARBA" id="ARBA00022989"/>
    </source>
</evidence>
<dbReference type="RefSeq" id="WP_153438257.1">
    <property type="nucleotide sequence ID" value="NZ_WIWF01000033.1"/>
</dbReference>
<name>A0A7X1WUC6_9PSED</name>
<evidence type="ECO:0000256" key="4">
    <source>
        <dbReference type="ARBA" id="ARBA00022692"/>
    </source>
</evidence>
<keyword evidence="3" id="KW-1003">Cell membrane</keyword>
<feature type="region of interest" description="Disordered" evidence="7">
    <location>
        <begin position="1"/>
        <end position="20"/>
    </location>
</feature>
<dbReference type="InterPro" id="IPR027417">
    <property type="entry name" value="P-loop_NTPase"/>
</dbReference>
<evidence type="ECO:0000256" key="3">
    <source>
        <dbReference type="ARBA" id="ARBA00022475"/>
    </source>
</evidence>
<comment type="subcellular location">
    <subcellularLocation>
        <location evidence="1">Cell membrane</location>
        <topology evidence="1">Multi-pass membrane protein</topology>
    </subcellularLocation>
</comment>
<dbReference type="PANTHER" id="PTHR37937:SF1">
    <property type="entry name" value="CONJUGATIVE TRANSFER: DNA TRANSPORT"/>
    <property type="match status" value="1"/>
</dbReference>
<comment type="similarity">
    <text evidence="2">Belongs to the VirD4/TraG family.</text>
</comment>
<protein>
    <submittedName>
        <fullName evidence="8">TraM recognition domain-containing protein</fullName>
    </submittedName>
</protein>
<organism evidence="8 9">
    <name type="scientific">Pseudomonas helleri</name>
    <dbReference type="NCBI Taxonomy" id="1608996"/>
    <lineage>
        <taxon>Bacteria</taxon>
        <taxon>Pseudomonadati</taxon>
        <taxon>Pseudomonadota</taxon>
        <taxon>Gammaproteobacteria</taxon>
        <taxon>Pseudomonadales</taxon>
        <taxon>Pseudomonadaceae</taxon>
        <taxon>Pseudomonas</taxon>
    </lineage>
</organism>
<evidence type="ECO:0000256" key="2">
    <source>
        <dbReference type="ARBA" id="ARBA00008806"/>
    </source>
</evidence>
<keyword evidence="5" id="KW-1133">Transmembrane helix</keyword>
<dbReference type="Proteomes" id="UP000447574">
    <property type="component" value="Unassembled WGS sequence"/>
</dbReference>
<dbReference type="GO" id="GO:0005886">
    <property type="term" value="C:plasma membrane"/>
    <property type="evidence" value="ECO:0007669"/>
    <property type="project" value="UniProtKB-SubCell"/>
</dbReference>
<evidence type="ECO:0000313" key="9">
    <source>
        <dbReference type="Proteomes" id="UP000447574"/>
    </source>
</evidence>